<protein>
    <recommendedName>
        <fullName evidence="1">HNH domain-containing protein</fullName>
    </recommendedName>
</protein>
<dbReference type="GO" id="GO:0008270">
    <property type="term" value="F:zinc ion binding"/>
    <property type="evidence" value="ECO:0007669"/>
    <property type="project" value="InterPro"/>
</dbReference>
<sequence>MNLLIPIHATQPVRRTDISIKSKYTAYKVDLRTDFLKKCGYCGTADYYSGGQRGFHIDHFAPKIKFAHLINEYKNLVYCCPICNLGKSDDWPGDDPKTSFLNDIGYVDPCLPLYLDHIARDKSGQIVALTNLGKYIHTKLKLNLKRRQICWLLDKMESQLQILDKIIAEDEENLELLKAFRLVTKQYLEHIGILKSE</sequence>
<reference evidence="2 3" key="1">
    <citation type="submission" date="2015-05" db="EMBL/GenBank/DDBJ databases">
        <title>A genomic and transcriptomic approach to investigate the blue pigment phenotype in Pseudomonas fluorescens.</title>
        <authorList>
            <person name="Andreani N.A."/>
            <person name="Cardazzo B."/>
        </authorList>
    </citation>
    <scope>NUCLEOTIDE SEQUENCE [LARGE SCALE GENOMIC DNA]</scope>
    <source>
        <strain evidence="2 3">Ps_40</strain>
    </source>
</reference>
<dbReference type="InterPro" id="IPR002711">
    <property type="entry name" value="HNH"/>
</dbReference>
<organism evidence="2 3">
    <name type="scientific">Pseudomonas fluorescens</name>
    <dbReference type="NCBI Taxonomy" id="294"/>
    <lineage>
        <taxon>Bacteria</taxon>
        <taxon>Pseudomonadati</taxon>
        <taxon>Pseudomonadota</taxon>
        <taxon>Gammaproteobacteria</taxon>
        <taxon>Pseudomonadales</taxon>
        <taxon>Pseudomonadaceae</taxon>
        <taxon>Pseudomonas</taxon>
    </lineage>
</organism>
<evidence type="ECO:0000259" key="1">
    <source>
        <dbReference type="Pfam" id="PF01844"/>
    </source>
</evidence>
<dbReference type="GO" id="GO:0004519">
    <property type="term" value="F:endonuclease activity"/>
    <property type="evidence" value="ECO:0007669"/>
    <property type="project" value="InterPro"/>
</dbReference>
<dbReference type="Pfam" id="PF01844">
    <property type="entry name" value="HNH"/>
    <property type="match status" value="1"/>
</dbReference>
<dbReference type="EMBL" id="LCYC01000062">
    <property type="protein sequence ID" value="KWV71272.1"/>
    <property type="molecule type" value="Genomic_DNA"/>
</dbReference>
<proteinExistence type="predicted"/>
<dbReference type="GO" id="GO:0003676">
    <property type="term" value="F:nucleic acid binding"/>
    <property type="evidence" value="ECO:0007669"/>
    <property type="project" value="InterPro"/>
</dbReference>
<dbReference type="RefSeq" id="WP_056785199.1">
    <property type="nucleotide sequence ID" value="NZ_LCYC01000062.1"/>
</dbReference>
<dbReference type="InterPro" id="IPR003615">
    <property type="entry name" value="HNH_nuc"/>
</dbReference>
<dbReference type="Gene3D" id="1.10.30.50">
    <property type="match status" value="1"/>
</dbReference>
<gene>
    <name evidence="2" type="ORF">PFL603g_05955</name>
</gene>
<dbReference type="Proteomes" id="UP000063434">
    <property type="component" value="Unassembled WGS sequence"/>
</dbReference>
<evidence type="ECO:0000313" key="3">
    <source>
        <dbReference type="Proteomes" id="UP000063434"/>
    </source>
</evidence>
<comment type="caution">
    <text evidence="2">The sequence shown here is derived from an EMBL/GenBank/DDBJ whole genome shotgun (WGS) entry which is preliminary data.</text>
</comment>
<feature type="domain" description="HNH" evidence="1">
    <location>
        <begin position="39"/>
        <end position="89"/>
    </location>
</feature>
<dbReference type="PATRIC" id="fig|294.195.peg.6338"/>
<dbReference type="CDD" id="cd00085">
    <property type="entry name" value="HNHc"/>
    <property type="match status" value="1"/>
</dbReference>
<name>A0A109KL90_PSEFL</name>
<dbReference type="AlphaFoldDB" id="A0A109KL90"/>
<accession>A0A109KL90</accession>
<evidence type="ECO:0000313" key="2">
    <source>
        <dbReference type="EMBL" id="KWV71272.1"/>
    </source>
</evidence>